<dbReference type="Pfam" id="PF12796">
    <property type="entry name" value="Ank_2"/>
    <property type="match status" value="1"/>
</dbReference>
<evidence type="ECO:0000256" key="6">
    <source>
        <dbReference type="PROSITE-ProRule" id="PRU00134"/>
    </source>
</evidence>
<dbReference type="Gene3D" id="2.20.110.10">
    <property type="entry name" value="Histone H3 K4-specific methyltransferase SET7/9 N-terminal domain"/>
    <property type="match status" value="2"/>
</dbReference>
<keyword evidence="3 6" id="KW-0863">Zinc-finger</keyword>
<dbReference type="InterPro" id="IPR003409">
    <property type="entry name" value="MORN"/>
</dbReference>
<dbReference type="PANTHER" id="PTHR15897">
    <property type="entry name" value="ANKYRIN REPEAT AND MYND DOMAIN PROTEIN 1"/>
    <property type="match status" value="1"/>
</dbReference>
<feature type="repeat" description="ANK" evidence="5">
    <location>
        <begin position="682"/>
        <end position="717"/>
    </location>
</feature>
<dbReference type="AlphaFoldDB" id="A0A8U1BZH2"/>
<keyword evidence="4" id="KW-0862">Zinc</keyword>
<feature type="compositionally biased region" description="Polar residues" evidence="7">
    <location>
        <begin position="1044"/>
        <end position="1060"/>
    </location>
</feature>
<evidence type="ECO:0000259" key="8">
    <source>
        <dbReference type="PROSITE" id="PS50865"/>
    </source>
</evidence>
<gene>
    <name evidence="10" type="primary">ankmy1</name>
</gene>
<dbReference type="PANTHER" id="PTHR15897:SF2">
    <property type="entry name" value="ANKYRIN REPEAT AND MYND DOMAIN-CONTAINING PROTEIN 1"/>
    <property type="match status" value="1"/>
</dbReference>
<dbReference type="PROSITE" id="PS50865">
    <property type="entry name" value="ZF_MYND_2"/>
    <property type="match status" value="1"/>
</dbReference>
<dbReference type="SMART" id="SM00698">
    <property type="entry name" value="MORN"/>
    <property type="match status" value="4"/>
</dbReference>
<dbReference type="PROSITE" id="PS50088">
    <property type="entry name" value="ANK_REPEAT"/>
    <property type="match status" value="3"/>
</dbReference>
<reference evidence="10" key="1">
    <citation type="submission" date="2025-08" db="UniProtKB">
        <authorList>
            <consortium name="RefSeq"/>
        </authorList>
    </citation>
    <scope>IDENTIFICATION</scope>
    <source>
        <tissue evidence="10">White muscle</tissue>
    </source>
</reference>
<organism evidence="9 10">
    <name type="scientific">Salvelinus namaycush</name>
    <name type="common">Lake trout</name>
    <name type="synonym">Salmo namaycush</name>
    <dbReference type="NCBI Taxonomy" id="8040"/>
    <lineage>
        <taxon>Eukaryota</taxon>
        <taxon>Metazoa</taxon>
        <taxon>Chordata</taxon>
        <taxon>Craniata</taxon>
        <taxon>Vertebrata</taxon>
        <taxon>Euteleostomi</taxon>
        <taxon>Actinopterygii</taxon>
        <taxon>Neopterygii</taxon>
        <taxon>Teleostei</taxon>
        <taxon>Protacanthopterygii</taxon>
        <taxon>Salmoniformes</taxon>
        <taxon>Salmonidae</taxon>
        <taxon>Salmoninae</taxon>
        <taxon>Salvelinus</taxon>
    </lineage>
</organism>
<evidence type="ECO:0000256" key="2">
    <source>
        <dbReference type="ARBA" id="ARBA00022737"/>
    </source>
</evidence>
<dbReference type="Pfam" id="PF00023">
    <property type="entry name" value="Ank"/>
    <property type="match status" value="2"/>
</dbReference>
<evidence type="ECO:0000256" key="3">
    <source>
        <dbReference type="ARBA" id="ARBA00022771"/>
    </source>
</evidence>
<dbReference type="PROSITE" id="PS50297">
    <property type="entry name" value="ANK_REP_REGION"/>
    <property type="match status" value="2"/>
</dbReference>
<feature type="repeat" description="ANK" evidence="5">
    <location>
        <begin position="343"/>
        <end position="375"/>
    </location>
</feature>
<dbReference type="InterPro" id="IPR002110">
    <property type="entry name" value="Ankyrin_rpt"/>
</dbReference>
<feature type="compositionally biased region" description="Polar residues" evidence="7">
    <location>
        <begin position="418"/>
        <end position="448"/>
    </location>
</feature>
<feature type="region of interest" description="Disordered" evidence="7">
    <location>
        <begin position="176"/>
        <end position="199"/>
    </location>
</feature>
<dbReference type="SUPFAM" id="SSF82185">
    <property type="entry name" value="Histone H3 K4-specific methyltransferase SET7/9 N-terminal domain"/>
    <property type="match status" value="1"/>
</dbReference>
<dbReference type="Pfam" id="PF02493">
    <property type="entry name" value="MORN"/>
    <property type="match status" value="4"/>
</dbReference>
<feature type="region of interest" description="Disordered" evidence="7">
    <location>
        <begin position="1037"/>
        <end position="1063"/>
    </location>
</feature>
<dbReference type="RefSeq" id="XP_038859058.1">
    <property type="nucleotide sequence ID" value="XM_039003130.1"/>
</dbReference>
<dbReference type="InterPro" id="IPR036770">
    <property type="entry name" value="Ankyrin_rpt-contain_sf"/>
</dbReference>
<evidence type="ECO:0000256" key="5">
    <source>
        <dbReference type="PROSITE-ProRule" id="PRU00023"/>
    </source>
</evidence>
<evidence type="ECO:0000256" key="4">
    <source>
        <dbReference type="ARBA" id="ARBA00022833"/>
    </source>
</evidence>
<dbReference type="InterPro" id="IPR002893">
    <property type="entry name" value="Znf_MYND"/>
</dbReference>
<dbReference type="Pfam" id="PF01753">
    <property type="entry name" value="zf-MYND"/>
    <property type="match status" value="1"/>
</dbReference>
<dbReference type="Gene3D" id="6.10.140.2220">
    <property type="match status" value="1"/>
</dbReference>
<keyword evidence="5" id="KW-0040">ANK repeat</keyword>
<feature type="region of interest" description="Disordered" evidence="7">
    <location>
        <begin position="539"/>
        <end position="571"/>
    </location>
</feature>
<feature type="domain" description="MYND-type" evidence="8">
    <location>
        <begin position="957"/>
        <end position="997"/>
    </location>
</feature>
<dbReference type="Proteomes" id="UP000808372">
    <property type="component" value="Chromosome 10"/>
</dbReference>
<dbReference type="Gene3D" id="1.25.40.20">
    <property type="entry name" value="Ankyrin repeat-containing domain"/>
    <property type="match status" value="3"/>
</dbReference>
<dbReference type="SUPFAM" id="SSF144232">
    <property type="entry name" value="HIT/MYND zinc finger-like"/>
    <property type="match status" value="1"/>
</dbReference>
<evidence type="ECO:0000256" key="7">
    <source>
        <dbReference type="SAM" id="MobiDB-lite"/>
    </source>
</evidence>
<evidence type="ECO:0000313" key="10">
    <source>
        <dbReference type="RefSeq" id="XP_038859058.1"/>
    </source>
</evidence>
<dbReference type="GO" id="GO:0008270">
    <property type="term" value="F:zinc ion binding"/>
    <property type="evidence" value="ECO:0007669"/>
    <property type="project" value="UniProtKB-KW"/>
</dbReference>
<feature type="region of interest" description="Disordered" evidence="7">
    <location>
        <begin position="401"/>
        <end position="466"/>
    </location>
</feature>
<keyword evidence="1" id="KW-0479">Metal-binding</keyword>
<accession>A0A8U1BZH2</accession>
<keyword evidence="2" id="KW-0677">Repeat</keyword>
<protein>
    <submittedName>
        <fullName evidence="10">Ankyrin repeat and MYND domain-containing protein 1</fullName>
    </submittedName>
</protein>
<dbReference type="CTD" id="51281"/>
<feature type="repeat" description="ANK" evidence="5">
    <location>
        <begin position="748"/>
        <end position="780"/>
    </location>
</feature>
<dbReference type="InterPro" id="IPR053064">
    <property type="entry name" value="Ankyrin-MYND_domain-protein"/>
</dbReference>
<dbReference type="GeneID" id="120055209"/>
<evidence type="ECO:0000256" key="1">
    <source>
        <dbReference type="ARBA" id="ARBA00022723"/>
    </source>
</evidence>
<evidence type="ECO:0000313" key="9">
    <source>
        <dbReference type="Proteomes" id="UP000808372"/>
    </source>
</evidence>
<name>A0A8U1BZH2_SALNM</name>
<dbReference type="SUPFAM" id="SSF48403">
    <property type="entry name" value="Ankyrin repeat"/>
    <property type="match status" value="2"/>
</dbReference>
<dbReference type="KEGG" id="snh:120055209"/>
<sequence length="1099" mass="122553">MATSTSVAPEASVRCGVRAGREHWTNIKVGREKRNGPGVQQWSDESKYEGEFVNDLKHGTGVFTWTNGEFYDGSFYKDYRHGNGTYSWPAGFKFVGKFYLNRKEGYGIQTFPDGTTFQGLYHADERFGPGVVTYPDGHQDVGLWHRERLLRLCTALEGGFTLQAFPEHMAQINCKKEPKNQSQSSAKGPETKAKPGTRGVCMDPLLSPYHELLQDERFILPPDMHRYSTDSDHLPVPWGLRKELDLQFFGEHCDNPDTNPDVSAALPLQQRMQAHIHRHRFEVEALDWDVEAVLSENRQRFGPKGSLELNSEGLIQEASLGDPQSVYRILRDGKIHPDVGDARGHTALIAATVNCHNDVIHLLLDSGADVNKLNCEGMSALAVCNVLYYPIQSLHETVAEKVPQKTHAKSQAVKARSPSVNSPQSSIVEATKNRAQTTKQADQPNQADDTAPKGHTNQADNEAMDRGQCNDSQVSLYNGQGYCQEEADQDEDEQYLQECSDQAALDLDRMDMMVVRERRSIQVLDGNIPLGCVPWHEGGGSYDLTQQQEEGEAGSEEDRRRRERRGSLMADPAFDSTRSLASFHIHVTEEVMQKTAEALSRSGLVPHADTQETVRKMALMKTEHRGRWTTMKLLLDRGADPNASSVPMPVLFLAIKAGHIQAVRRLLECGARTDMCLPSEQRGFYPLHIAAALPGAEGPKITELLLHAVADPDVTAQDAHEVFKLDKNAREVVSLLLSHKASTNLLWSGHSPLSLAIASGNDLAVDELLAGGADPNLPLTRRVGSALCAMTNISYDCAAHLRNRTKLLEKLMKAGANILMPVVVGEGRRCAVGTAVDYAHYAFHQDWRIAHTPYHALNQREREAYNARRQILSVMGDLLRQAVIRMERQRVEREQGLGISSVSPTEKFVYTGAGATPPWNKAARAILSEEQDSTDSLPQQIEQQQRAEQRKPLFKYCYQCGRSVGVVLIACSRCHEVFYCSKTCKMKAWNDRHKDECVRVPVFAESQKNPTKASLIEQMKVHLKRDRLKEKLARGLLQAKPKDPNSSMRKAKSSEGSQDPATRRRYLGAGAKTKTGQLNLAQKLSESHYGNLKENYSFI</sequence>
<proteinExistence type="predicted"/>
<dbReference type="SMART" id="SM00248">
    <property type="entry name" value="ANK"/>
    <property type="match status" value="5"/>
</dbReference>
<dbReference type="PROSITE" id="PS01360">
    <property type="entry name" value="ZF_MYND_1"/>
    <property type="match status" value="1"/>
</dbReference>
<keyword evidence="9" id="KW-1185">Reference proteome</keyword>